<dbReference type="GO" id="GO:0005975">
    <property type="term" value="P:carbohydrate metabolic process"/>
    <property type="evidence" value="ECO:0007669"/>
    <property type="project" value="UniProtKB-UniRule"/>
</dbReference>
<protein>
    <recommendedName>
        <fullName evidence="7">Phosphoglucomutase</fullName>
        <ecNumber evidence="7">5.4.2.2</ecNumber>
    </recommendedName>
</protein>
<evidence type="ECO:0000256" key="1">
    <source>
        <dbReference type="ARBA" id="ARBA00001946"/>
    </source>
</evidence>
<dbReference type="InterPro" id="IPR005843">
    <property type="entry name" value="A-D-PHexomutase_C"/>
</dbReference>
<dbReference type="HOGENOM" id="CLU_016950_8_1_6"/>
<sequence>MTIHKRAGQVAIQQDLVNIPKLMSCYYCITPDMKIAEQRVSFGTSGHRGCAFNGNFNEQHILAITQAVVDYRNSVGITGALYLGIDTHALSQAAYISAVEVLVANNIQVIVHQDDGFTPTPVVSHAIVVANKQGGQSVDGLIITPSHNPPQDGGIKYNPPHGGPAEGEITQWIEQQANLYLKADLKGVNIISYKQAIGSSLVDSLDLIAPYVDDLDSVVDMKAIAKAGVRIGVDPLGGSGIYYWDKIAARYGLNIELVNESVDPRFGFMPLDKDGKIRMDCSSPYAMAGLLKHQDKFDLCVGNDPDYDRHGIVCPGSGLMNPNHFLAVAIDYLLTHRPLWSQKLVIGKTLVSSSMIDKVCAQHQRMMSEVPVGFKWFVDGLAKAQFAFGGEESAGAAFLRRDGTTWCTDKDGFILALLAAEILAVTGKTPAERYKELVARHGESFYTRVDSPVSAEKKAKFADIIANDVDVNVLGTTDLGGESIQDVMSRAPGNNANIGGIKVVTENAWFAARPSGTEALFKIYGESFISQAHLEQVISEAQSIIDRMLKN</sequence>
<dbReference type="OrthoDB" id="9806956at2"/>
<gene>
    <name evidence="13" type="ordered locus">Ssed_2332</name>
</gene>
<dbReference type="Pfam" id="PF02880">
    <property type="entry name" value="PGM_PMM_III"/>
    <property type="match status" value="1"/>
</dbReference>
<keyword evidence="3" id="KW-0597">Phosphoprotein</keyword>
<evidence type="ECO:0000313" key="13">
    <source>
        <dbReference type="EMBL" id="ABV36941.1"/>
    </source>
</evidence>
<evidence type="ECO:0000256" key="2">
    <source>
        <dbReference type="ARBA" id="ARBA00010231"/>
    </source>
</evidence>
<dbReference type="Gene3D" id="3.30.310.50">
    <property type="entry name" value="Alpha-D-phosphohexomutase, C-terminal domain"/>
    <property type="match status" value="1"/>
</dbReference>
<dbReference type="STRING" id="425104.Ssed_2332"/>
<evidence type="ECO:0000256" key="4">
    <source>
        <dbReference type="ARBA" id="ARBA00022723"/>
    </source>
</evidence>
<accession>A8FVR8</accession>
<dbReference type="EMBL" id="CP000821">
    <property type="protein sequence ID" value="ABV36941.1"/>
    <property type="molecule type" value="Genomic_DNA"/>
</dbReference>
<dbReference type="Gene3D" id="3.40.120.10">
    <property type="entry name" value="Alpha-D-Glucose-1,6-Bisphosphate, subunit A, domain 3"/>
    <property type="match status" value="3"/>
</dbReference>
<dbReference type="EC" id="5.4.2.2" evidence="7"/>
<evidence type="ECO:0000259" key="11">
    <source>
        <dbReference type="Pfam" id="PF02879"/>
    </source>
</evidence>
<dbReference type="PROSITE" id="PS00710">
    <property type="entry name" value="PGM_PMM"/>
    <property type="match status" value="1"/>
</dbReference>
<proteinExistence type="inferred from homology"/>
<dbReference type="Proteomes" id="UP000002015">
    <property type="component" value="Chromosome"/>
</dbReference>
<dbReference type="InterPro" id="IPR005844">
    <property type="entry name" value="A-D-PHexomutase_a/b/a-I"/>
</dbReference>
<organism evidence="13 14">
    <name type="scientific">Shewanella sediminis (strain HAW-EB3)</name>
    <dbReference type="NCBI Taxonomy" id="425104"/>
    <lineage>
        <taxon>Bacteria</taxon>
        <taxon>Pseudomonadati</taxon>
        <taxon>Pseudomonadota</taxon>
        <taxon>Gammaproteobacteria</taxon>
        <taxon>Alteromonadales</taxon>
        <taxon>Shewanellaceae</taxon>
        <taxon>Shewanella</taxon>
    </lineage>
</organism>
<evidence type="ECO:0000313" key="14">
    <source>
        <dbReference type="Proteomes" id="UP000002015"/>
    </source>
</evidence>
<evidence type="ECO:0000259" key="10">
    <source>
        <dbReference type="Pfam" id="PF02878"/>
    </source>
</evidence>
<dbReference type="KEGG" id="sse:Ssed_2332"/>
<evidence type="ECO:0000259" key="9">
    <source>
        <dbReference type="Pfam" id="PF00408"/>
    </source>
</evidence>
<comment type="similarity">
    <text evidence="2 8">Belongs to the phosphohexose mutase family.</text>
</comment>
<feature type="domain" description="Alpha-D-phosphohexomutase alpha/beta/alpha" evidence="12">
    <location>
        <begin position="321"/>
        <end position="440"/>
    </location>
</feature>
<evidence type="ECO:0000256" key="3">
    <source>
        <dbReference type="ARBA" id="ARBA00022553"/>
    </source>
</evidence>
<feature type="domain" description="Alpha-D-phosphohexomutase alpha/beta/alpha" evidence="11">
    <location>
        <begin position="210"/>
        <end position="314"/>
    </location>
</feature>
<keyword evidence="14" id="KW-1185">Reference proteome</keyword>
<dbReference type="Pfam" id="PF00408">
    <property type="entry name" value="PGM_PMM_IV"/>
    <property type="match status" value="1"/>
</dbReference>
<dbReference type="InterPro" id="IPR016055">
    <property type="entry name" value="A-D-PHexomutase_a/b/a-I/II/III"/>
</dbReference>
<dbReference type="eggNOG" id="COG0033">
    <property type="taxonomic scope" value="Bacteria"/>
</dbReference>
<evidence type="ECO:0000256" key="8">
    <source>
        <dbReference type="RuleBase" id="RU004326"/>
    </source>
</evidence>
<dbReference type="InterPro" id="IPR005846">
    <property type="entry name" value="A-D-PHexomutase_a/b/a-III"/>
</dbReference>
<evidence type="ECO:0000256" key="7">
    <source>
        <dbReference type="NCBIfam" id="TIGR01132"/>
    </source>
</evidence>
<evidence type="ECO:0000259" key="12">
    <source>
        <dbReference type="Pfam" id="PF02880"/>
    </source>
</evidence>
<evidence type="ECO:0000256" key="6">
    <source>
        <dbReference type="ARBA" id="ARBA00023235"/>
    </source>
</evidence>
<dbReference type="InterPro" id="IPR016066">
    <property type="entry name" value="A-D-PHexomutase_CS"/>
</dbReference>
<dbReference type="GO" id="GO:0004614">
    <property type="term" value="F:phosphoglucomutase activity"/>
    <property type="evidence" value="ECO:0007669"/>
    <property type="project" value="UniProtKB-UniRule"/>
</dbReference>
<dbReference type="SUPFAM" id="SSF53738">
    <property type="entry name" value="Phosphoglucomutase, first 3 domains"/>
    <property type="match status" value="3"/>
</dbReference>
<name>A8FVR8_SHESH</name>
<dbReference type="InterPro" id="IPR005845">
    <property type="entry name" value="A-D-PHexomutase_a/b/a-II"/>
</dbReference>
<evidence type="ECO:0000256" key="5">
    <source>
        <dbReference type="ARBA" id="ARBA00022842"/>
    </source>
</evidence>
<dbReference type="NCBIfam" id="TIGR01132">
    <property type="entry name" value="pgm"/>
    <property type="match status" value="1"/>
</dbReference>
<comment type="cofactor">
    <cofactor evidence="1">
        <name>Mg(2+)</name>
        <dbReference type="ChEBI" id="CHEBI:18420"/>
    </cofactor>
</comment>
<keyword evidence="5 8" id="KW-0460">Magnesium</keyword>
<dbReference type="Pfam" id="PF02879">
    <property type="entry name" value="PGM_PMM_II"/>
    <property type="match status" value="1"/>
</dbReference>
<feature type="domain" description="Alpha-D-phosphohexomutase alpha/beta/alpha" evidence="10">
    <location>
        <begin position="40"/>
        <end position="178"/>
    </location>
</feature>
<dbReference type="PANTHER" id="PTHR45745">
    <property type="entry name" value="PHOSPHOMANNOMUTASE 45A"/>
    <property type="match status" value="1"/>
</dbReference>
<dbReference type="PANTHER" id="PTHR45745:SF1">
    <property type="entry name" value="PHOSPHOGLUCOMUTASE 2B-RELATED"/>
    <property type="match status" value="1"/>
</dbReference>
<dbReference type="GO" id="GO:0000287">
    <property type="term" value="F:magnesium ion binding"/>
    <property type="evidence" value="ECO:0007669"/>
    <property type="project" value="InterPro"/>
</dbReference>
<reference evidence="13 14" key="1">
    <citation type="submission" date="2007-08" db="EMBL/GenBank/DDBJ databases">
        <title>Complete sequence of Shewanella sediminis HAW-EB3.</title>
        <authorList>
            <consortium name="US DOE Joint Genome Institute"/>
            <person name="Copeland A."/>
            <person name="Lucas S."/>
            <person name="Lapidus A."/>
            <person name="Barry K."/>
            <person name="Glavina del Rio T."/>
            <person name="Dalin E."/>
            <person name="Tice H."/>
            <person name="Pitluck S."/>
            <person name="Chertkov O."/>
            <person name="Brettin T."/>
            <person name="Bruce D."/>
            <person name="Detter J.C."/>
            <person name="Han C."/>
            <person name="Schmutz J."/>
            <person name="Larimer F."/>
            <person name="Land M."/>
            <person name="Hauser L."/>
            <person name="Kyrpides N."/>
            <person name="Kim E."/>
            <person name="Zhao J.-S."/>
            <person name="Richardson P."/>
        </authorList>
    </citation>
    <scope>NUCLEOTIDE SEQUENCE [LARGE SCALE GENOMIC DNA]</scope>
    <source>
        <strain evidence="13 14">HAW-EB3</strain>
    </source>
</reference>
<keyword evidence="4 8" id="KW-0479">Metal-binding</keyword>
<dbReference type="Pfam" id="PF02878">
    <property type="entry name" value="PGM_PMM_I"/>
    <property type="match status" value="1"/>
</dbReference>
<dbReference type="AlphaFoldDB" id="A8FVR8"/>
<dbReference type="SUPFAM" id="SSF55957">
    <property type="entry name" value="Phosphoglucomutase, C-terminal domain"/>
    <property type="match status" value="1"/>
</dbReference>
<keyword evidence="6" id="KW-0413">Isomerase</keyword>
<feature type="domain" description="Alpha-D-phosphohexomutase C-terminal" evidence="9">
    <location>
        <begin position="490"/>
        <end position="538"/>
    </location>
</feature>
<dbReference type="InterPro" id="IPR005852">
    <property type="entry name" value="PGM_a-D-Glc-sp"/>
</dbReference>
<dbReference type="GO" id="GO:0008973">
    <property type="term" value="F:phosphopentomutase activity"/>
    <property type="evidence" value="ECO:0007669"/>
    <property type="project" value="TreeGrafter"/>
</dbReference>
<dbReference type="InterPro" id="IPR036900">
    <property type="entry name" value="A-D-PHexomutase_C_sf"/>
</dbReference>
<dbReference type="RefSeq" id="WP_012142676.1">
    <property type="nucleotide sequence ID" value="NC_009831.1"/>
</dbReference>
<dbReference type="GO" id="GO:0006166">
    <property type="term" value="P:purine ribonucleoside salvage"/>
    <property type="evidence" value="ECO:0007669"/>
    <property type="project" value="TreeGrafter"/>
</dbReference>